<dbReference type="PANTHER" id="PTHR43194:SF4">
    <property type="entry name" value="AB HYDROLASE-1 DOMAIN-CONTAINING PROTEIN"/>
    <property type="match status" value="1"/>
</dbReference>
<dbReference type="InterPro" id="IPR029058">
    <property type="entry name" value="AB_hydrolase_fold"/>
</dbReference>
<dbReference type="InterPro" id="IPR050228">
    <property type="entry name" value="Carboxylesterase_BioH"/>
</dbReference>
<dbReference type="PANTHER" id="PTHR43194">
    <property type="entry name" value="HYDROLASE ALPHA/BETA FOLD FAMILY"/>
    <property type="match status" value="1"/>
</dbReference>
<comment type="caution">
    <text evidence="1">The sequence shown here is derived from an EMBL/GenBank/DDBJ whole genome shotgun (WGS) entry which is preliminary data.</text>
</comment>
<reference evidence="1 2" key="1">
    <citation type="submission" date="2023-01" db="EMBL/GenBank/DDBJ databases">
        <title>Analysis of 21 Apiospora genomes using comparative genomics revels a genus with tremendous synthesis potential of carbohydrate active enzymes and secondary metabolites.</title>
        <authorList>
            <person name="Sorensen T."/>
        </authorList>
    </citation>
    <scope>NUCLEOTIDE SEQUENCE [LARGE SCALE GENOMIC DNA]</scope>
    <source>
        <strain evidence="1 2">CBS 135458</strain>
    </source>
</reference>
<organism evidence="1 2">
    <name type="scientific">Apiospora phragmitis</name>
    <dbReference type="NCBI Taxonomy" id="2905665"/>
    <lineage>
        <taxon>Eukaryota</taxon>
        <taxon>Fungi</taxon>
        <taxon>Dikarya</taxon>
        <taxon>Ascomycota</taxon>
        <taxon>Pezizomycotina</taxon>
        <taxon>Sordariomycetes</taxon>
        <taxon>Xylariomycetidae</taxon>
        <taxon>Amphisphaeriales</taxon>
        <taxon>Apiosporaceae</taxon>
        <taxon>Apiospora</taxon>
    </lineage>
</organism>
<proteinExistence type="predicted"/>
<dbReference type="GeneID" id="92089015"/>
<dbReference type="SUPFAM" id="SSF53474">
    <property type="entry name" value="alpha/beta-Hydrolases"/>
    <property type="match status" value="1"/>
</dbReference>
<sequence length="354" mass="38910">MACGFDHVREVFYVGGKYIQDDQGTHTLQGQMYVEHLLPKPAIENRPFPLLFIHGGTRTGIGSLLAFIPSYDVERNLDWLTKPDGNPGWSSFFLARGYEIYIVDVPFRGRIPWHPGNGNMIVFGAEQAQKTFTASERYDIWPQAKLHTQWPGSGVIGDPVFDAFYASTVQMLGDALQQELASQAACAALLDRIGRPVVMIGHSQGGTVPYLTADPVGPPFSKVTLVKLPGFPYSITHAPITHEPPVTNTDEDLVKTVVQPDSPDSMDCVLQAGSPQPRTLVNLVNIPVLLVTTQASYHAQYDWGTVAYLKQAGVPTEHLKLKDRGILGNGHMMVLEMNSDMVAAEIETWIAQTV</sequence>
<dbReference type="RefSeq" id="XP_066718119.1">
    <property type="nucleotide sequence ID" value="XM_066855952.1"/>
</dbReference>
<dbReference type="EMBL" id="JAQQWL010000005">
    <property type="protein sequence ID" value="KAK8073644.1"/>
    <property type="molecule type" value="Genomic_DNA"/>
</dbReference>
<evidence type="ECO:0000313" key="1">
    <source>
        <dbReference type="EMBL" id="KAK8073644.1"/>
    </source>
</evidence>
<gene>
    <name evidence="1" type="ORF">PG994_004543</name>
</gene>
<protein>
    <recommendedName>
        <fullName evidence="3">AB hydrolase-1 domain-containing protein</fullName>
    </recommendedName>
</protein>
<dbReference type="Proteomes" id="UP001480595">
    <property type="component" value="Unassembled WGS sequence"/>
</dbReference>
<evidence type="ECO:0000313" key="2">
    <source>
        <dbReference type="Proteomes" id="UP001480595"/>
    </source>
</evidence>
<accession>A0ABR1VQX0</accession>
<dbReference type="CDD" id="cd12809">
    <property type="entry name" value="Esterase_713_like-2"/>
    <property type="match status" value="1"/>
</dbReference>
<dbReference type="Gene3D" id="3.40.50.1820">
    <property type="entry name" value="alpha/beta hydrolase"/>
    <property type="match status" value="2"/>
</dbReference>
<name>A0ABR1VQX0_9PEZI</name>
<evidence type="ECO:0008006" key="3">
    <source>
        <dbReference type="Google" id="ProtNLM"/>
    </source>
</evidence>
<keyword evidence="2" id="KW-1185">Reference proteome</keyword>